<dbReference type="Gene3D" id="2.40.160.210">
    <property type="entry name" value="Acyl-CoA thioesterase, double hotdog domain"/>
    <property type="match status" value="1"/>
</dbReference>
<proteinExistence type="inferred from homology"/>
<dbReference type="GO" id="GO:0006637">
    <property type="term" value="P:acyl-CoA metabolic process"/>
    <property type="evidence" value="ECO:0007669"/>
    <property type="project" value="InterPro"/>
</dbReference>
<dbReference type="EMBL" id="MBFU01001021">
    <property type="protein sequence ID" value="PVZ97036.1"/>
    <property type="molecule type" value="Genomic_DNA"/>
</dbReference>
<dbReference type="SUPFAM" id="SSF54637">
    <property type="entry name" value="Thioesterase/thiol ester dehydrase-isomerase"/>
    <property type="match status" value="2"/>
</dbReference>
<dbReference type="Pfam" id="PF20789">
    <property type="entry name" value="4HBT_3C"/>
    <property type="match status" value="1"/>
</dbReference>
<dbReference type="Proteomes" id="UP000245591">
    <property type="component" value="Unassembled WGS sequence"/>
</dbReference>
<feature type="domain" description="Acyl-CoA thioesterase-like C-terminal" evidence="4">
    <location>
        <begin position="205"/>
        <end position="321"/>
    </location>
</feature>
<organism evidence="5 7">
    <name type="scientific">Smittium angustum</name>
    <dbReference type="NCBI Taxonomy" id="133377"/>
    <lineage>
        <taxon>Eukaryota</taxon>
        <taxon>Fungi</taxon>
        <taxon>Fungi incertae sedis</taxon>
        <taxon>Zoopagomycota</taxon>
        <taxon>Kickxellomycotina</taxon>
        <taxon>Harpellomycetes</taxon>
        <taxon>Harpellales</taxon>
        <taxon>Legeriomycetaceae</taxon>
        <taxon>Smittium</taxon>
    </lineage>
</organism>
<dbReference type="CDD" id="cd03444">
    <property type="entry name" value="Thioesterase_II_repeat1"/>
    <property type="match status" value="1"/>
</dbReference>
<evidence type="ECO:0000256" key="1">
    <source>
        <dbReference type="ARBA" id="ARBA00006538"/>
    </source>
</evidence>
<keyword evidence="7" id="KW-1185">Reference proteome</keyword>
<dbReference type="InterPro" id="IPR003703">
    <property type="entry name" value="Acyl_CoA_thio"/>
</dbReference>
<evidence type="ECO:0000313" key="5">
    <source>
        <dbReference type="EMBL" id="PVZ96701.1"/>
    </source>
</evidence>
<dbReference type="PANTHER" id="PTHR11066:SF34">
    <property type="entry name" value="ACYL-COENZYME A THIOESTERASE 8"/>
    <property type="match status" value="1"/>
</dbReference>
<dbReference type="InterPro" id="IPR049449">
    <property type="entry name" value="TesB_ACOT8-like_N"/>
</dbReference>
<evidence type="ECO:0000256" key="2">
    <source>
        <dbReference type="ARBA" id="ARBA00022801"/>
    </source>
</evidence>
<dbReference type="GO" id="GO:0005782">
    <property type="term" value="C:peroxisomal matrix"/>
    <property type="evidence" value="ECO:0007669"/>
    <property type="project" value="UniProtKB-SubCell"/>
</dbReference>
<evidence type="ECO:0000313" key="6">
    <source>
        <dbReference type="EMBL" id="PVZ97036.1"/>
    </source>
</evidence>
<reference evidence="5 7" key="1">
    <citation type="journal article" date="2018" name="MBio">
        <title>Comparative Genomics Reveals the Core Gene Toolbox for the Fungus-Insect Symbiosis.</title>
        <authorList>
            <person name="Wang Y."/>
            <person name="Stata M."/>
            <person name="Wang W."/>
            <person name="Stajich J.E."/>
            <person name="White M.M."/>
            <person name="Moncalvo J.M."/>
        </authorList>
    </citation>
    <scope>NUCLEOTIDE SEQUENCE [LARGE SCALE GENOMIC DNA]</scope>
    <source>
        <strain evidence="5 7">AUS-126-30</strain>
    </source>
</reference>
<feature type="domain" description="Acyl-CoA thioesterase-like N-terminal HotDog" evidence="3">
    <location>
        <begin position="33"/>
        <end position="111"/>
    </location>
</feature>
<evidence type="ECO:0008006" key="8">
    <source>
        <dbReference type="Google" id="ProtNLM"/>
    </source>
</evidence>
<dbReference type="Pfam" id="PF13622">
    <property type="entry name" value="4HBT_3"/>
    <property type="match status" value="1"/>
</dbReference>
<dbReference type="InterPro" id="IPR029069">
    <property type="entry name" value="HotDog_dom_sf"/>
</dbReference>
<dbReference type="GO" id="GO:0009062">
    <property type="term" value="P:fatty acid catabolic process"/>
    <property type="evidence" value="ECO:0007669"/>
    <property type="project" value="TreeGrafter"/>
</dbReference>
<dbReference type="AlphaFoldDB" id="A0A2U1IV65"/>
<evidence type="ECO:0000313" key="7">
    <source>
        <dbReference type="Proteomes" id="UP000245591"/>
    </source>
</evidence>
<name>A0A2U1IV65_SMIAN</name>
<dbReference type="PANTHER" id="PTHR11066">
    <property type="entry name" value="ACYL-COA THIOESTERASE"/>
    <property type="match status" value="1"/>
</dbReference>
<keyword evidence="2" id="KW-0378">Hydrolase</keyword>
<gene>
    <name evidence="6" type="ORF">BB558_007034</name>
    <name evidence="5" type="ORF">BB558_007377</name>
</gene>
<accession>A0A2U1IV65</accession>
<protein>
    <recommendedName>
        <fullName evidence="8">Acyl-CoA thioesterase II</fullName>
    </recommendedName>
</protein>
<comment type="similarity">
    <text evidence="1">Belongs to the C/M/P thioester hydrolase family.</text>
</comment>
<dbReference type="CDD" id="cd03445">
    <property type="entry name" value="Thioesterase_II_repeat2"/>
    <property type="match status" value="1"/>
</dbReference>
<dbReference type="InterPro" id="IPR049450">
    <property type="entry name" value="ACOT8-like_C"/>
</dbReference>
<evidence type="ECO:0000259" key="3">
    <source>
        <dbReference type="Pfam" id="PF13622"/>
    </source>
</evidence>
<dbReference type="EMBL" id="MBFU01001177">
    <property type="protein sequence ID" value="PVZ96701.1"/>
    <property type="molecule type" value="Genomic_DNA"/>
</dbReference>
<comment type="caution">
    <text evidence="5">The sequence shown here is derived from an EMBL/GenBank/DDBJ whole genome shotgun (WGS) entry which is preliminary data.</text>
</comment>
<dbReference type="InterPro" id="IPR042171">
    <property type="entry name" value="Acyl-CoA_hotdog"/>
</dbReference>
<evidence type="ECO:0000259" key="4">
    <source>
        <dbReference type="Pfam" id="PF20789"/>
    </source>
</evidence>
<dbReference type="GO" id="GO:0047617">
    <property type="term" value="F:fatty acyl-CoA hydrolase activity"/>
    <property type="evidence" value="ECO:0007669"/>
    <property type="project" value="InterPro"/>
</dbReference>
<sequence length="366" mass="42473">MEKLEKEIAKYFYIKEVERDTFQSMKVWFFGGKRGIYGGQVLSQALASAMLTVDCSYEIHSMHMYFLLAGKYDTPLYFHVKRLRDGRSFASRSVLAKQDGNTIFSLTCSFQKPESRPANIQYKMPDVYPPEYKHYEIYDHKNSTIPGFEEVSTNSNLNIFDETQLLVRSATHKDSSLEKDLEAFILDRADAYKEKDDRNIANSANRNIIGPPYNLRWFRVNRDLKGCSPQLHTLFLAFISDFWSPFVITGPLLWGYNYKKNYPYMIATISHSVWFHGSVDVNKWILFEAESPALSGNRQLIKGRFYTENGNCIGSYTQENLFRVKIIENDAISSFKFNLEYPKLLNFKGNTRTDTNDEKFGNLSKL</sequence>